<dbReference type="SUPFAM" id="SSF46785">
    <property type="entry name" value="Winged helix' DNA-binding domain"/>
    <property type="match status" value="1"/>
</dbReference>
<dbReference type="Gene3D" id="1.10.10.10">
    <property type="entry name" value="Winged helix-like DNA-binding domain superfamily/Winged helix DNA-binding domain"/>
    <property type="match status" value="1"/>
</dbReference>
<evidence type="ECO:0000313" key="6">
    <source>
        <dbReference type="EMBL" id="NUW42924.1"/>
    </source>
</evidence>
<dbReference type="InterPro" id="IPR036390">
    <property type="entry name" value="WH_DNA-bd_sf"/>
</dbReference>
<proteinExistence type="predicted"/>
<evidence type="ECO:0000256" key="3">
    <source>
        <dbReference type="ARBA" id="ARBA00023163"/>
    </source>
</evidence>
<dbReference type="InterPro" id="IPR011991">
    <property type="entry name" value="ArsR-like_HTH"/>
</dbReference>
<dbReference type="SMART" id="SM00347">
    <property type="entry name" value="HTH_MARR"/>
    <property type="match status" value="1"/>
</dbReference>
<dbReference type="GO" id="GO:0003677">
    <property type="term" value="F:DNA binding"/>
    <property type="evidence" value="ECO:0007669"/>
    <property type="project" value="UniProtKB-KW"/>
</dbReference>
<keyword evidence="1" id="KW-0805">Transcription regulation</keyword>
<evidence type="ECO:0000256" key="2">
    <source>
        <dbReference type="ARBA" id="ARBA00023125"/>
    </source>
</evidence>
<dbReference type="PANTHER" id="PTHR33164">
    <property type="entry name" value="TRANSCRIPTIONAL REGULATOR, MARR FAMILY"/>
    <property type="match status" value="1"/>
</dbReference>
<accession>A0A7Y6ITR4</accession>
<evidence type="ECO:0000313" key="7">
    <source>
        <dbReference type="Proteomes" id="UP000546126"/>
    </source>
</evidence>
<organism evidence="6 7">
    <name type="scientific">Nonomuraea rhodomycinica</name>
    <dbReference type="NCBI Taxonomy" id="1712872"/>
    <lineage>
        <taxon>Bacteria</taxon>
        <taxon>Bacillati</taxon>
        <taxon>Actinomycetota</taxon>
        <taxon>Actinomycetes</taxon>
        <taxon>Streptosporangiales</taxon>
        <taxon>Streptosporangiaceae</taxon>
        <taxon>Nonomuraea</taxon>
    </lineage>
</organism>
<dbReference type="EMBL" id="JABWGO010000005">
    <property type="protein sequence ID" value="NUW42924.1"/>
    <property type="molecule type" value="Genomic_DNA"/>
</dbReference>
<sequence length="197" mass="21952">MTGDPDPLDHVARIQRAWARERPDLDVAPLGVIGRLHRLAGHLTDRLLIVYGRYGLGEGEFDVLATLRRAGPPFERAPGELAAYTMVTTGAMTKRIDRLERGGLVTRRPSERDGRARVVALTDAGRELIDEAFAEHTRNERRLLDCLTPEEAAQLERLLTTWLACFESPRPPRDEPGAAQAEPRRRSNTTRSVDGPS</sequence>
<keyword evidence="2" id="KW-0238">DNA-binding</keyword>
<dbReference type="PRINTS" id="PR00598">
    <property type="entry name" value="HTHMARR"/>
</dbReference>
<comment type="caution">
    <text evidence="6">The sequence shown here is derived from an EMBL/GenBank/DDBJ whole genome shotgun (WGS) entry which is preliminary data.</text>
</comment>
<dbReference type="Proteomes" id="UP000546126">
    <property type="component" value="Unassembled WGS sequence"/>
</dbReference>
<gene>
    <name evidence="6" type="ORF">HT134_22695</name>
</gene>
<dbReference type="AlphaFoldDB" id="A0A7Y6ITR4"/>
<dbReference type="PANTHER" id="PTHR33164:SF104">
    <property type="entry name" value="TRANSCRIPTIONAL REGULATORY PROTEIN"/>
    <property type="match status" value="1"/>
</dbReference>
<reference evidence="6 7" key="1">
    <citation type="submission" date="2020-06" db="EMBL/GenBank/DDBJ databases">
        <authorList>
            <person name="Chanama M."/>
        </authorList>
    </citation>
    <scope>NUCLEOTIDE SEQUENCE [LARGE SCALE GENOMIC DNA]</scope>
    <source>
        <strain evidence="6 7">TBRC6557</strain>
    </source>
</reference>
<evidence type="ECO:0000256" key="4">
    <source>
        <dbReference type="SAM" id="MobiDB-lite"/>
    </source>
</evidence>
<dbReference type="PROSITE" id="PS50995">
    <property type="entry name" value="HTH_MARR_2"/>
    <property type="match status" value="1"/>
</dbReference>
<dbReference type="PROSITE" id="PS01117">
    <property type="entry name" value="HTH_MARR_1"/>
    <property type="match status" value="1"/>
</dbReference>
<dbReference type="GO" id="GO:0003700">
    <property type="term" value="F:DNA-binding transcription factor activity"/>
    <property type="evidence" value="ECO:0007669"/>
    <property type="project" value="InterPro"/>
</dbReference>
<dbReference type="Pfam" id="PF12802">
    <property type="entry name" value="MarR_2"/>
    <property type="match status" value="1"/>
</dbReference>
<evidence type="ECO:0000256" key="1">
    <source>
        <dbReference type="ARBA" id="ARBA00023015"/>
    </source>
</evidence>
<dbReference type="InterPro" id="IPR039422">
    <property type="entry name" value="MarR/SlyA-like"/>
</dbReference>
<feature type="region of interest" description="Disordered" evidence="4">
    <location>
        <begin position="167"/>
        <end position="197"/>
    </location>
</feature>
<feature type="domain" description="HTH marR-type" evidence="5">
    <location>
        <begin position="29"/>
        <end position="164"/>
    </location>
</feature>
<dbReference type="CDD" id="cd00090">
    <property type="entry name" value="HTH_ARSR"/>
    <property type="match status" value="1"/>
</dbReference>
<dbReference type="InterPro" id="IPR036388">
    <property type="entry name" value="WH-like_DNA-bd_sf"/>
</dbReference>
<evidence type="ECO:0000259" key="5">
    <source>
        <dbReference type="PROSITE" id="PS50995"/>
    </source>
</evidence>
<dbReference type="GO" id="GO:0006950">
    <property type="term" value="P:response to stress"/>
    <property type="evidence" value="ECO:0007669"/>
    <property type="project" value="TreeGrafter"/>
</dbReference>
<keyword evidence="7" id="KW-1185">Reference proteome</keyword>
<name>A0A7Y6ITR4_9ACTN</name>
<dbReference type="InterPro" id="IPR023187">
    <property type="entry name" value="Tscrpt_reg_MarR-type_CS"/>
</dbReference>
<dbReference type="InterPro" id="IPR000835">
    <property type="entry name" value="HTH_MarR-typ"/>
</dbReference>
<protein>
    <submittedName>
        <fullName evidence="6">MarR family transcriptional regulator</fullName>
    </submittedName>
</protein>
<keyword evidence="3" id="KW-0804">Transcription</keyword>